<evidence type="ECO:0000313" key="3">
    <source>
        <dbReference type="Proteomes" id="UP000824927"/>
    </source>
</evidence>
<gene>
    <name evidence="2" type="ORF">KUV31_11220</name>
</gene>
<reference evidence="2" key="1">
    <citation type="submission" date="2021-06" db="EMBL/GenBank/DDBJ databases">
        <title>50 bacteria genomes isolated from Dapeng, Shenzhen, China.</title>
        <authorList>
            <person name="Zheng W."/>
            <person name="Yu S."/>
            <person name="Huang Y."/>
        </authorList>
    </citation>
    <scope>NUCLEOTIDE SEQUENCE</scope>
    <source>
        <strain evidence="2">DP4N28-2</strain>
    </source>
</reference>
<comment type="caution">
    <text evidence="2">The sequence shown here is derived from an EMBL/GenBank/DDBJ whole genome shotgun (WGS) entry which is preliminary data.</text>
</comment>
<evidence type="ECO:0000256" key="1">
    <source>
        <dbReference type="SAM" id="MobiDB-lite"/>
    </source>
</evidence>
<sequence>MGEYAPEDQRTIHKNAGPEHSMSDWHEIEKSERQRQHEQQEVQSQQGEAQRGYGNARDEDGQMEQDIATASLGEQPLAQGDASTGTAQPGEISSRPDERAAADANRPLGSS</sequence>
<accession>A0A9Q3S2A0</accession>
<proteinExistence type="predicted"/>
<evidence type="ECO:0000313" key="2">
    <source>
        <dbReference type="EMBL" id="MBY6218909.1"/>
    </source>
</evidence>
<dbReference type="Proteomes" id="UP000824927">
    <property type="component" value="Unassembled WGS sequence"/>
</dbReference>
<dbReference type="EMBL" id="JAHVKP010000001">
    <property type="protein sequence ID" value="MBY6218909.1"/>
    <property type="molecule type" value="Genomic_DNA"/>
</dbReference>
<organism evidence="2 3">
    <name type="scientific">Qipengyuania aquimaris</name>
    <dbReference type="NCBI Taxonomy" id="255984"/>
    <lineage>
        <taxon>Bacteria</taxon>
        <taxon>Pseudomonadati</taxon>
        <taxon>Pseudomonadota</taxon>
        <taxon>Alphaproteobacteria</taxon>
        <taxon>Sphingomonadales</taxon>
        <taxon>Erythrobacteraceae</taxon>
        <taxon>Qipengyuania</taxon>
    </lineage>
</organism>
<dbReference type="AlphaFoldDB" id="A0A9Q3S2A0"/>
<feature type="compositionally biased region" description="Low complexity" evidence="1">
    <location>
        <begin position="41"/>
        <end position="51"/>
    </location>
</feature>
<dbReference type="RefSeq" id="WP_222405579.1">
    <property type="nucleotide sequence ID" value="NZ_JAHVKP010000001.1"/>
</dbReference>
<protein>
    <submittedName>
        <fullName evidence="2">Uncharacterized protein</fullName>
    </submittedName>
</protein>
<feature type="region of interest" description="Disordered" evidence="1">
    <location>
        <begin position="1"/>
        <end position="111"/>
    </location>
</feature>
<feature type="compositionally biased region" description="Basic and acidic residues" evidence="1">
    <location>
        <begin position="21"/>
        <end position="40"/>
    </location>
</feature>
<name>A0A9Q3S2A0_9SPHN</name>